<name>A0A932GRY9_UNCTE</name>
<dbReference type="Proteomes" id="UP000741360">
    <property type="component" value="Unassembled WGS sequence"/>
</dbReference>
<dbReference type="Pfam" id="PF14103">
    <property type="entry name" value="DUF4276"/>
    <property type="match status" value="1"/>
</dbReference>
<gene>
    <name evidence="1" type="ORF">HYY65_13470</name>
</gene>
<organism evidence="1 2">
    <name type="scientific">Tectimicrobiota bacterium</name>
    <dbReference type="NCBI Taxonomy" id="2528274"/>
    <lineage>
        <taxon>Bacteria</taxon>
        <taxon>Pseudomonadati</taxon>
        <taxon>Nitrospinota/Tectimicrobiota group</taxon>
        <taxon>Candidatus Tectimicrobiota</taxon>
    </lineage>
</organism>
<evidence type="ECO:0000313" key="2">
    <source>
        <dbReference type="Proteomes" id="UP000741360"/>
    </source>
</evidence>
<dbReference type="EMBL" id="JACPSX010000259">
    <property type="protein sequence ID" value="MBI3016034.1"/>
    <property type="molecule type" value="Genomic_DNA"/>
</dbReference>
<dbReference type="AlphaFoldDB" id="A0A932GRY9"/>
<sequence length="230" mass="26377">MSVRLHFIVEGQTEETFVNRILIPHLANCSVWGKVRCVMTSRKRGVKYRGGLRSYEQAKRDIQLWMKEDQNPDVVFTTMFDLYALPSNFPGYENAHGITDPYGRVSALENAMHKDIGNSRFVPYIQLHEFEALLLADPRKLDWIYLEHDAAIQNLIQMASEFNSPELIDDGDDAAPSKRIIKEIPEYEGMKVSAGPLVAEKIGLSALRSKCRHFDEWIRKLERLRQGIGV</sequence>
<evidence type="ECO:0000313" key="1">
    <source>
        <dbReference type="EMBL" id="MBI3016034.1"/>
    </source>
</evidence>
<protein>
    <submittedName>
        <fullName evidence="1">DUF4276 family protein</fullName>
    </submittedName>
</protein>
<comment type="caution">
    <text evidence="1">The sequence shown here is derived from an EMBL/GenBank/DDBJ whole genome shotgun (WGS) entry which is preliminary data.</text>
</comment>
<reference evidence="1" key="1">
    <citation type="submission" date="2020-07" db="EMBL/GenBank/DDBJ databases">
        <title>Huge and variable diversity of episymbiotic CPR bacteria and DPANN archaea in groundwater ecosystems.</title>
        <authorList>
            <person name="He C.Y."/>
            <person name="Keren R."/>
            <person name="Whittaker M."/>
            <person name="Farag I.F."/>
            <person name="Doudna J."/>
            <person name="Cate J.H.D."/>
            <person name="Banfield J.F."/>
        </authorList>
    </citation>
    <scope>NUCLEOTIDE SEQUENCE</scope>
    <source>
        <strain evidence="1">NC_groundwater_717_Ag_S-0.2um_59_8</strain>
    </source>
</reference>
<proteinExistence type="predicted"/>
<accession>A0A932GRY9</accession>
<dbReference type="InterPro" id="IPR025455">
    <property type="entry name" value="DUF4276"/>
</dbReference>